<keyword evidence="2" id="KW-1185">Reference proteome</keyword>
<sequence>MGRTQDSCVRASCVRFRACRENAAKPGVMGSPRQLIKSLRNAGPLGDLTQEGDVLQCRIAHPGRQRHAILR</sequence>
<dbReference type="EMBL" id="CADIKH010000031">
    <property type="protein sequence ID" value="CAB3766987.1"/>
    <property type="molecule type" value="Genomic_DNA"/>
</dbReference>
<gene>
    <name evidence="1" type="ORF">LMG29542_05495</name>
</gene>
<evidence type="ECO:0000313" key="1">
    <source>
        <dbReference type="EMBL" id="CAB3766987.1"/>
    </source>
</evidence>
<proteinExistence type="predicted"/>
<reference evidence="1 2" key="1">
    <citation type="submission" date="2020-04" db="EMBL/GenBank/DDBJ databases">
        <authorList>
            <person name="De Canck E."/>
        </authorList>
    </citation>
    <scope>NUCLEOTIDE SEQUENCE [LARGE SCALE GENOMIC DNA]</scope>
    <source>
        <strain evidence="1 2">LMG 29542</strain>
    </source>
</reference>
<protein>
    <submittedName>
        <fullName evidence="1">Uncharacterized protein</fullName>
    </submittedName>
</protein>
<dbReference type="Proteomes" id="UP000494363">
    <property type="component" value="Unassembled WGS sequence"/>
</dbReference>
<name>A0A6J5EMP9_9BURK</name>
<evidence type="ECO:0000313" key="2">
    <source>
        <dbReference type="Proteomes" id="UP000494363"/>
    </source>
</evidence>
<accession>A0A6J5EMP9</accession>
<dbReference type="AlphaFoldDB" id="A0A6J5EMP9"/>
<organism evidence="1 2">
    <name type="scientific">Paraburkholderia humisilvae</name>
    <dbReference type="NCBI Taxonomy" id="627669"/>
    <lineage>
        <taxon>Bacteria</taxon>
        <taxon>Pseudomonadati</taxon>
        <taxon>Pseudomonadota</taxon>
        <taxon>Betaproteobacteria</taxon>
        <taxon>Burkholderiales</taxon>
        <taxon>Burkholderiaceae</taxon>
        <taxon>Paraburkholderia</taxon>
    </lineage>
</organism>